<evidence type="ECO:0000313" key="6">
    <source>
        <dbReference type="EMBL" id="TYO65613.1"/>
    </source>
</evidence>
<feature type="domain" description="Flavin reductase like" evidence="5">
    <location>
        <begin position="19"/>
        <end position="172"/>
    </location>
</feature>
<keyword evidence="7" id="KW-1185">Reference proteome</keyword>
<evidence type="ECO:0000256" key="4">
    <source>
        <dbReference type="ARBA" id="ARBA00038054"/>
    </source>
</evidence>
<comment type="similarity">
    <text evidence="4">Belongs to the flavoredoxin family.</text>
</comment>
<evidence type="ECO:0000313" key="7">
    <source>
        <dbReference type="Proteomes" id="UP000324797"/>
    </source>
</evidence>
<gene>
    <name evidence="6" type="ORF">FXV83_15400</name>
</gene>
<dbReference type="Proteomes" id="UP000324797">
    <property type="component" value="Unassembled WGS sequence"/>
</dbReference>
<dbReference type="PANTHER" id="PTHR33798">
    <property type="entry name" value="FLAVOPROTEIN OXYGENASE"/>
    <property type="match status" value="1"/>
</dbReference>
<dbReference type="InterPro" id="IPR012349">
    <property type="entry name" value="Split_barrel_FMN-bd"/>
</dbReference>
<evidence type="ECO:0000259" key="5">
    <source>
        <dbReference type="SMART" id="SM00903"/>
    </source>
</evidence>
<accession>A0A5S4YNM2</accession>
<dbReference type="RefSeq" id="WP_148740254.1">
    <property type="nucleotide sequence ID" value="NZ_VSTH01000050.1"/>
</dbReference>
<dbReference type="GO" id="GO:0010181">
    <property type="term" value="F:FMN binding"/>
    <property type="evidence" value="ECO:0007669"/>
    <property type="project" value="InterPro"/>
</dbReference>
<protein>
    <submittedName>
        <fullName evidence="6">Flavin reductase family protein</fullName>
    </submittedName>
</protein>
<dbReference type="SUPFAM" id="SSF50475">
    <property type="entry name" value="FMN-binding split barrel"/>
    <property type="match status" value="1"/>
</dbReference>
<sequence>MLFDMGQLPADIRYKILTATVTPRPIAWVTTRSRDGIANAAPFSFFNVLGHEPPTVVLGLLRHPNKGLKDTAQNIVATGEFVAHLVPHQMAEAMNATGVDAPPEIDEIELAGLETLPSQMVAPPRLKACPVALECRSLSVQETGPRQIAVIGEIVCAHVAEQFVIDARRGHIDTIGLDLIARMHGSGWYARPRDLFQLVRPPPIE</sequence>
<evidence type="ECO:0000256" key="2">
    <source>
        <dbReference type="ARBA" id="ARBA00022630"/>
    </source>
</evidence>
<comment type="cofactor">
    <cofactor evidence="1">
        <name>FMN</name>
        <dbReference type="ChEBI" id="CHEBI:58210"/>
    </cofactor>
</comment>
<dbReference type="PANTHER" id="PTHR33798:SF5">
    <property type="entry name" value="FLAVIN REDUCTASE LIKE DOMAIN-CONTAINING PROTEIN"/>
    <property type="match status" value="1"/>
</dbReference>
<comment type="caution">
    <text evidence="6">The sequence shown here is derived from an EMBL/GenBank/DDBJ whole genome shotgun (WGS) entry which is preliminary data.</text>
</comment>
<keyword evidence="2" id="KW-0285">Flavoprotein</keyword>
<dbReference type="InterPro" id="IPR002563">
    <property type="entry name" value="Flavin_Rdtase-like_dom"/>
</dbReference>
<name>A0A5S4YNM2_9BRAD</name>
<reference evidence="6 7" key="1">
    <citation type="submission" date="2019-08" db="EMBL/GenBank/DDBJ databases">
        <title>Bradyrhizobium hipponensis sp. nov., a rhizobium isolated from a Lupinus angustifolius root nodule in Tunisia.</title>
        <authorList>
            <person name="Off K."/>
            <person name="Rejili M."/>
            <person name="Mars M."/>
            <person name="Brachmann A."/>
            <person name="Marin M."/>
        </authorList>
    </citation>
    <scope>NUCLEOTIDE SEQUENCE [LARGE SCALE GENOMIC DNA]</scope>
    <source>
        <strain evidence="7">aSej3</strain>
    </source>
</reference>
<dbReference type="Pfam" id="PF01613">
    <property type="entry name" value="Flavin_Reduct"/>
    <property type="match status" value="1"/>
</dbReference>
<dbReference type="SMART" id="SM00903">
    <property type="entry name" value="Flavin_Reduct"/>
    <property type="match status" value="1"/>
</dbReference>
<dbReference type="Gene3D" id="2.30.110.10">
    <property type="entry name" value="Electron Transport, Fmn-binding Protein, Chain A"/>
    <property type="match status" value="1"/>
</dbReference>
<keyword evidence="3" id="KW-0288">FMN</keyword>
<dbReference type="AlphaFoldDB" id="A0A5S4YNM2"/>
<organism evidence="6 7">
    <name type="scientific">Bradyrhizobium hipponense</name>
    <dbReference type="NCBI Taxonomy" id="2605638"/>
    <lineage>
        <taxon>Bacteria</taxon>
        <taxon>Pseudomonadati</taxon>
        <taxon>Pseudomonadota</taxon>
        <taxon>Alphaproteobacteria</taxon>
        <taxon>Hyphomicrobiales</taxon>
        <taxon>Nitrobacteraceae</taxon>
        <taxon>Bradyrhizobium</taxon>
    </lineage>
</organism>
<evidence type="ECO:0000256" key="1">
    <source>
        <dbReference type="ARBA" id="ARBA00001917"/>
    </source>
</evidence>
<evidence type="ECO:0000256" key="3">
    <source>
        <dbReference type="ARBA" id="ARBA00022643"/>
    </source>
</evidence>
<proteinExistence type="inferred from homology"/>
<dbReference type="EMBL" id="VSTH01000050">
    <property type="protein sequence ID" value="TYO65613.1"/>
    <property type="molecule type" value="Genomic_DNA"/>
</dbReference>
<dbReference type="GO" id="GO:0016646">
    <property type="term" value="F:oxidoreductase activity, acting on the CH-NH group of donors, NAD or NADP as acceptor"/>
    <property type="evidence" value="ECO:0007669"/>
    <property type="project" value="UniProtKB-ARBA"/>
</dbReference>